<sequence>MFSDTVGELNSHTPSKRLPSLQALRCFEAAARRENFSKAAEELHLTHGAISRAVRLLEDDLGVTLFDRRSRRVFLTDAGRHLAQAVHEGLERMRQATQELRARARHARRWVLSCEPTLLMRWLIPRWPQFQQMHPELQLHLVAGGGPFSFADGIDLAIRRDDFALPAGCHAETLFAERIGPVCRPDRLAQWCDRPAQEHTPRLRADAPLLQSRTRPGAWATWAECSGQPQPSGPQLQFEHFYFTLQAAVAGMGVAIGPWQLVRDDIASGVLAAPMGFVEDGSRYCLLSPAPPAPNGVHAQLLQWLRSQA</sequence>
<accession>A0A1H3J305</accession>
<dbReference type="EMBL" id="FNPE01000004">
    <property type="protein sequence ID" value="SDY34292.1"/>
    <property type="molecule type" value="Genomic_DNA"/>
</dbReference>
<dbReference type="FunFam" id="1.10.10.10:FF:000038">
    <property type="entry name" value="Glycine cleavage system transcriptional activator"/>
    <property type="match status" value="1"/>
</dbReference>
<proteinExistence type="inferred from homology"/>
<dbReference type="PANTHER" id="PTHR30537">
    <property type="entry name" value="HTH-TYPE TRANSCRIPTIONAL REGULATOR"/>
    <property type="match status" value="1"/>
</dbReference>
<dbReference type="Gene3D" id="3.40.190.10">
    <property type="entry name" value="Periplasmic binding protein-like II"/>
    <property type="match status" value="2"/>
</dbReference>
<evidence type="ECO:0000256" key="3">
    <source>
        <dbReference type="ARBA" id="ARBA00023125"/>
    </source>
</evidence>
<keyword evidence="4" id="KW-0804">Transcription</keyword>
<feature type="domain" description="HTH lysR-type" evidence="5">
    <location>
        <begin position="19"/>
        <end position="76"/>
    </location>
</feature>
<dbReference type="PRINTS" id="PR00039">
    <property type="entry name" value="HTHLYSR"/>
</dbReference>
<dbReference type="GeneID" id="94692092"/>
<dbReference type="RefSeq" id="WP_074921292.1">
    <property type="nucleotide sequence ID" value="NZ_CP141274.1"/>
</dbReference>
<evidence type="ECO:0000313" key="6">
    <source>
        <dbReference type="EMBL" id="SDY34292.1"/>
    </source>
</evidence>
<evidence type="ECO:0000313" key="7">
    <source>
        <dbReference type="Proteomes" id="UP000183417"/>
    </source>
</evidence>
<evidence type="ECO:0000256" key="4">
    <source>
        <dbReference type="ARBA" id="ARBA00023163"/>
    </source>
</evidence>
<organism evidence="6 7">
    <name type="scientific">Delftia lacustris</name>
    <dbReference type="NCBI Taxonomy" id="558537"/>
    <lineage>
        <taxon>Bacteria</taxon>
        <taxon>Pseudomonadati</taxon>
        <taxon>Pseudomonadota</taxon>
        <taxon>Betaproteobacteria</taxon>
        <taxon>Burkholderiales</taxon>
        <taxon>Comamonadaceae</taxon>
        <taxon>Delftia</taxon>
    </lineage>
</organism>
<dbReference type="InterPro" id="IPR005119">
    <property type="entry name" value="LysR_subst-bd"/>
</dbReference>
<dbReference type="AlphaFoldDB" id="A0A1H3J305"/>
<keyword evidence="3 6" id="KW-0238">DNA-binding</keyword>
<evidence type="ECO:0000256" key="2">
    <source>
        <dbReference type="ARBA" id="ARBA00023015"/>
    </source>
</evidence>
<dbReference type="Pfam" id="PF03466">
    <property type="entry name" value="LysR_substrate"/>
    <property type="match status" value="1"/>
</dbReference>
<protein>
    <submittedName>
        <fullName evidence="6">DNA-binding transcriptional regulator, LysR family</fullName>
    </submittedName>
</protein>
<keyword evidence="2" id="KW-0805">Transcription regulation</keyword>
<dbReference type="GO" id="GO:0043565">
    <property type="term" value="F:sequence-specific DNA binding"/>
    <property type="evidence" value="ECO:0007669"/>
    <property type="project" value="TreeGrafter"/>
</dbReference>
<dbReference type="InterPro" id="IPR000847">
    <property type="entry name" value="LysR_HTH_N"/>
</dbReference>
<reference evidence="6 7" key="1">
    <citation type="submission" date="2016-10" db="EMBL/GenBank/DDBJ databases">
        <authorList>
            <person name="de Groot N.N."/>
        </authorList>
    </citation>
    <scope>NUCLEOTIDE SEQUENCE [LARGE SCALE GENOMIC DNA]</scope>
    <source>
        <strain evidence="6 7">LMG 24775</strain>
    </source>
</reference>
<dbReference type="GO" id="GO:0003700">
    <property type="term" value="F:DNA-binding transcription factor activity"/>
    <property type="evidence" value="ECO:0007669"/>
    <property type="project" value="InterPro"/>
</dbReference>
<gene>
    <name evidence="6" type="ORF">SAMN05421547_10473</name>
</gene>
<dbReference type="Proteomes" id="UP000183417">
    <property type="component" value="Unassembled WGS sequence"/>
</dbReference>
<dbReference type="PROSITE" id="PS50931">
    <property type="entry name" value="HTH_LYSR"/>
    <property type="match status" value="1"/>
</dbReference>
<dbReference type="GO" id="GO:0006351">
    <property type="term" value="P:DNA-templated transcription"/>
    <property type="evidence" value="ECO:0007669"/>
    <property type="project" value="TreeGrafter"/>
</dbReference>
<evidence type="ECO:0000259" key="5">
    <source>
        <dbReference type="PROSITE" id="PS50931"/>
    </source>
</evidence>
<dbReference type="SUPFAM" id="SSF46785">
    <property type="entry name" value="Winged helix' DNA-binding domain"/>
    <property type="match status" value="1"/>
</dbReference>
<dbReference type="Gene3D" id="1.10.10.10">
    <property type="entry name" value="Winged helix-like DNA-binding domain superfamily/Winged helix DNA-binding domain"/>
    <property type="match status" value="1"/>
</dbReference>
<comment type="similarity">
    <text evidence="1">Belongs to the LysR transcriptional regulatory family.</text>
</comment>
<evidence type="ECO:0000256" key="1">
    <source>
        <dbReference type="ARBA" id="ARBA00009437"/>
    </source>
</evidence>
<dbReference type="InterPro" id="IPR036390">
    <property type="entry name" value="WH_DNA-bd_sf"/>
</dbReference>
<dbReference type="PANTHER" id="PTHR30537:SF74">
    <property type="entry name" value="HTH-TYPE TRANSCRIPTIONAL REGULATOR TRPI"/>
    <property type="match status" value="1"/>
</dbReference>
<dbReference type="SUPFAM" id="SSF53850">
    <property type="entry name" value="Periplasmic binding protein-like II"/>
    <property type="match status" value="1"/>
</dbReference>
<name>A0A1H3J305_9BURK</name>
<dbReference type="InterPro" id="IPR058163">
    <property type="entry name" value="LysR-type_TF_proteobact-type"/>
</dbReference>
<dbReference type="Pfam" id="PF00126">
    <property type="entry name" value="HTH_1"/>
    <property type="match status" value="1"/>
</dbReference>
<dbReference type="InterPro" id="IPR036388">
    <property type="entry name" value="WH-like_DNA-bd_sf"/>
</dbReference>